<evidence type="ECO:0000313" key="2">
    <source>
        <dbReference type="EMBL" id="CAF4358602.1"/>
    </source>
</evidence>
<feature type="region of interest" description="Disordered" evidence="1">
    <location>
        <begin position="1"/>
        <end position="26"/>
    </location>
</feature>
<dbReference type="AlphaFoldDB" id="A0A8S2USZ7"/>
<name>A0A8S2USZ7_9BILA</name>
<reference evidence="2" key="1">
    <citation type="submission" date="2021-02" db="EMBL/GenBank/DDBJ databases">
        <authorList>
            <person name="Nowell W R."/>
        </authorList>
    </citation>
    <scope>NUCLEOTIDE SEQUENCE</scope>
</reference>
<protein>
    <submittedName>
        <fullName evidence="2">Uncharacterized protein</fullName>
    </submittedName>
</protein>
<feature type="non-terminal residue" evidence="2">
    <location>
        <position position="26"/>
    </location>
</feature>
<comment type="caution">
    <text evidence="2">The sequence shown here is derived from an EMBL/GenBank/DDBJ whole genome shotgun (WGS) entry which is preliminary data.</text>
</comment>
<evidence type="ECO:0000256" key="1">
    <source>
        <dbReference type="SAM" id="MobiDB-lite"/>
    </source>
</evidence>
<organism evidence="2 3">
    <name type="scientific">Rotaria magnacalcarata</name>
    <dbReference type="NCBI Taxonomy" id="392030"/>
    <lineage>
        <taxon>Eukaryota</taxon>
        <taxon>Metazoa</taxon>
        <taxon>Spiralia</taxon>
        <taxon>Gnathifera</taxon>
        <taxon>Rotifera</taxon>
        <taxon>Eurotatoria</taxon>
        <taxon>Bdelloidea</taxon>
        <taxon>Philodinida</taxon>
        <taxon>Philodinidae</taxon>
        <taxon>Rotaria</taxon>
    </lineage>
</organism>
<sequence>MTSLLKESGNGGTPLPLLPTGEQQIA</sequence>
<proteinExistence type="predicted"/>
<dbReference type="EMBL" id="CAJOBJ010047703">
    <property type="protein sequence ID" value="CAF4358602.1"/>
    <property type="molecule type" value="Genomic_DNA"/>
</dbReference>
<accession>A0A8S2USZ7</accession>
<gene>
    <name evidence="2" type="ORF">GIL414_LOCUS28300</name>
</gene>
<evidence type="ECO:0000313" key="3">
    <source>
        <dbReference type="Proteomes" id="UP000681720"/>
    </source>
</evidence>
<dbReference type="Proteomes" id="UP000681720">
    <property type="component" value="Unassembled WGS sequence"/>
</dbReference>